<dbReference type="AlphaFoldDB" id="Q1AUY8"/>
<reference evidence="2 3" key="1">
    <citation type="submission" date="2006-06" db="EMBL/GenBank/DDBJ databases">
        <title>Complete sequence of Rubrobacter xylanophilus DSM 9941.</title>
        <authorList>
            <consortium name="US DOE Joint Genome Institute"/>
            <person name="Copeland A."/>
            <person name="Lucas S."/>
            <person name="Lapidus A."/>
            <person name="Barry K."/>
            <person name="Detter J.C."/>
            <person name="Glavina del Rio T."/>
            <person name="Hammon N."/>
            <person name="Israni S."/>
            <person name="Dalin E."/>
            <person name="Tice H."/>
            <person name="Pitluck S."/>
            <person name="Munk A.C."/>
            <person name="Brettin T."/>
            <person name="Bruce D."/>
            <person name="Han C."/>
            <person name="Tapia R."/>
            <person name="Gilna P."/>
            <person name="Schmutz J."/>
            <person name="Larimer F."/>
            <person name="Land M."/>
            <person name="Hauser L."/>
            <person name="Kyrpides N."/>
            <person name="Lykidis A."/>
            <person name="da Costa M.S."/>
            <person name="Rainey F.A."/>
            <person name="Empadinhas N."/>
            <person name="Jolivet E."/>
            <person name="Battista J.R."/>
            <person name="Richardson P."/>
        </authorList>
    </citation>
    <scope>NUCLEOTIDE SEQUENCE [LARGE SCALE GENOMIC DNA]</scope>
    <source>
        <strain evidence="3">DSM 9941 / NBRC 16129 / PRD-1</strain>
    </source>
</reference>
<name>Q1AUY8_RUBXD</name>
<keyword evidence="2" id="KW-0489">Methyltransferase</keyword>
<keyword evidence="2" id="KW-0808">Transferase</keyword>
<proteinExistence type="predicted"/>
<dbReference type="KEGG" id="rxy:Rxyl_1832"/>
<accession>Q1AUY8</accession>
<gene>
    <name evidence="2" type="ordered locus">Rxyl_1832</name>
</gene>
<dbReference type="Pfam" id="PF13649">
    <property type="entry name" value="Methyltransf_25"/>
    <property type="match status" value="1"/>
</dbReference>
<dbReference type="GO" id="GO:0032259">
    <property type="term" value="P:methylation"/>
    <property type="evidence" value="ECO:0007669"/>
    <property type="project" value="UniProtKB-KW"/>
</dbReference>
<sequence length="203" mass="22323">MSRRPHKFDPARAEQLEHPERQEFLPNERVLDLLDLRGGETVVDYGAGIGILAVPLARSLPRGVVHAVDESPEMVGRLRERVERAGLPNVRTHLVEENRVQLESGVADRILAVNVLHEVVGETALAEMRRLLAPDGFLLCVDWRSDVEREMGPPREVSLSPEEGRSMLEEAGFSADPVEGFPYHFAFLARPAVGATGPAGEGP</sequence>
<dbReference type="EMBL" id="CP000386">
    <property type="protein sequence ID" value="ABG04790.1"/>
    <property type="molecule type" value="Genomic_DNA"/>
</dbReference>
<dbReference type="Proteomes" id="UP000006637">
    <property type="component" value="Chromosome"/>
</dbReference>
<dbReference type="PANTHER" id="PTHR43591:SF97">
    <property type="entry name" value="CLASS I SAM-DEPENDENT METHYLTRANSFERASE"/>
    <property type="match status" value="1"/>
</dbReference>
<keyword evidence="3" id="KW-1185">Reference proteome</keyword>
<dbReference type="PANTHER" id="PTHR43591">
    <property type="entry name" value="METHYLTRANSFERASE"/>
    <property type="match status" value="1"/>
</dbReference>
<evidence type="ECO:0000313" key="3">
    <source>
        <dbReference type="Proteomes" id="UP000006637"/>
    </source>
</evidence>
<dbReference type="HOGENOM" id="CLU_037990_16_1_11"/>
<dbReference type="RefSeq" id="WP_011564806.1">
    <property type="nucleotide sequence ID" value="NC_008148.1"/>
</dbReference>
<organism evidence="2 3">
    <name type="scientific">Rubrobacter xylanophilus (strain DSM 9941 / JCM 11954 / NBRC 16129 / PRD-1)</name>
    <dbReference type="NCBI Taxonomy" id="266117"/>
    <lineage>
        <taxon>Bacteria</taxon>
        <taxon>Bacillati</taxon>
        <taxon>Actinomycetota</taxon>
        <taxon>Rubrobacteria</taxon>
        <taxon>Rubrobacterales</taxon>
        <taxon>Rubrobacteraceae</taxon>
        <taxon>Rubrobacter</taxon>
    </lineage>
</organism>
<dbReference type="InterPro" id="IPR041698">
    <property type="entry name" value="Methyltransf_25"/>
</dbReference>
<protein>
    <submittedName>
        <fullName evidence="2">Methyltransferase type 11</fullName>
    </submittedName>
</protein>
<evidence type="ECO:0000313" key="2">
    <source>
        <dbReference type="EMBL" id="ABG04790.1"/>
    </source>
</evidence>
<dbReference type="GO" id="GO:0008168">
    <property type="term" value="F:methyltransferase activity"/>
    <property type="evidence" value="ECO:0007669"/>
    <property type="project" value="UniProtKB-KW"/>
</dbReference>
<dbReference type="SUPFAM" id="SSF53335">
    <property type="entry name" value="S-adenosyl-L-methionine-dependent methyltransferases"/>
    <property type="match status" value="1"/>
</dbReference>
<dbReference type="eggNOG" id="COG2226">
    <property type="taxonomic scope" value="Bacteria"/>
</dbReference>
<dbReference type="STRING" id="266117.Rxyl_1832"/>
<dbReference type="PhylomeDB" id="Q1AUY8"/>
<dbReference type="InterPro" id="IPR029063">
    <property type="entry name" value="SAM-dependent_MTases_sf"/>
</dbReference>
<dbReference type="Gene3D" id="3.40.50.150">
    <property type="entry name" value="Vaccinia Virus protein VP39"/>
    <property type="match status" value="1"/>
</dbReference>
<dbReference type="CDD" id="cd02440">
    <property type="entry name" value="AdoMet_MTases"/>
    <property type="match status" value="1"/>
</dbReference>
<feature type="domain" description="Methyltransferase" evidence="1">
    <location>
        <begin position="42"/>
        <end position="136"/>
    </location>
</feature>
<evidence type="ECO:0000259" key="1">
    <source>
        <dbReference type="Pfam" id="PF13649"/>
    </source>
</evidence>